<evidence type="ECO:0000313" key="1">
    <source>
        <dbReference type="EMBL" id="KAJ4729037.1"/>
    </source>
</evidence>
<dbReference type="EMBL" id="CM051394">
    <property type="protein sequence ID" value="KAJ4729037.1"/>
    <property type="molecule type" value="Genomic_DNA"/>
</dbReference>
<keyword evidence="2" id="KW-1185">Reference proteome</keyword>
<accession>A0ACC1YZG4</accession>
<evidence type="ECO:0000313" key="2">
    <source>
        <dbReference type="Proteomes" id="UP001164539"/>
    </source>
</evidence>
<protein>
    <submittedName>
        <fullName evidence="1">GBF-interacting protein 1-like</fullName>
    </submittedName>
</protein>
<gene>
    <name evidence="1" type="ORF">OWV82_001882</name>
</gene>
<comment type="caution">
    <text evidence="1">The sequence shown here is derived from an EMBL/GenBank/DDBJ whole genome shotgun (WGS) entry which is preliminary data.</text>
</comment>
<dbReference type="Proteomes" id="UP001164539">
    <property type="component" value="Chromosome 1"/>
</dbReference>
<proteinExistence type="predicted"/>
<sequence length="835" mass="92090">MGSDSKRESNAAEEELEIPPGVMELVQHLKEVVDNSCTYSEIYAFLMECNMDPNETVARLLAQDSFKPVKNKRDRRKEEKQESRDRFNCGTANRGVRFGSEHAAGRTGATEDNYNELGNTAYKREMVSVAPSIPSSSSCMYRATGKVINEQPLAHSNFLNADDRRQSIGTGDTIFPSVQSSSGFQPTWPGVSKGHVSLADIVRRGTPQNKGFQMPSEISCTSQPAFFPNSSHYHDQFPQSSPESELHQDPCSSQPYSFPQMIHGPGMTDGQHDLDNECPVIEHLPVATGSMVRCSPSDDLQIPERDFDSQNQSSEGTVFASASSRQIFANNAGRVADDDLLKESRSYDSHGHVSKHPEGIGNVSHLSFQNSSASLNDDAISVSSAIANLQQLDIGKEEPVMPSTEDHSAVVLPNHFQALVTDCSHLSFGTYTSGIASSSPMAMASNPTESNLEVSVGDGSSTVHSSFRNSEDSYDDQRGFMYDNQRVTADARNYDPPVSSQTKPMKQDFPEVTCGHQYISPSSVPDSSAKNIQQSDSNFPFVLDSNARSLPSVTGELRSEPTPSDSLELLHQSLETTYPSPFLETQLMPSGYATAVSSVNNHTIPMPEVLNSGSFWPQLSPQALPGSNLANRIVLPQRQHVHPYSQPTRPSNEFSHMIAYPSMAQTQAYVPSALRQAYPERSRFHDARAGMNYNLSQYRSIDPMGGLPPSYNRPSAYGNFVESSSNIPGSFPRNLSPSLMGSGVGHDGRHSVYQDGNRFTPHQQWYENNLSSSIRDLGGNPQRMSMPSASPYYHLLEQNQHRMGYQHDQQASQHYESPGYPNTYHSEMFPTTRSW</sequence>
<reference evidence="1 2" key="1">
    <citation type="journal article" date="2023" name="Science">
        <title>Complex scaffold remodeling in plant triterpene biosynthesis.</title>
        <authorList>
            <person name="De La Pena R."/>
            <person name="Hodgson H."/>
            <person name="Liu J.C."/>
            <person name="Stephenson M.J."/>
            <person name="Martin A.C."/>
            <person name="Owen C."/>
            <person name="Harkess A."/>
            <person name="Leebens-Mack J."/>
            <person name="Jimenez L.E."/>
            <person name="Osbourn A."/>
            <person name="Sattely E.S."/>
        </authorList>
    </citation>
    <scope>NUCLEOTIDE SEQUENCE [LARGE SCALE GENOMIC DNA]</scope>
    <source>
        <strain evidence="2">cv. JPN11</strain>
        <tissue evidence="1">Leaf</tissue>
    </source>
</reference>
<organism evidence="1 2">
    <name type="scientific">Melia azedarach</name>
    <name type="common">Chinaberry tree</name>
    <dbReference type="NCBI Taxonomy" id="155640"/>
    <lineage>
        <taxon>Eukaryota</taxon>
        <taxon>Viridiplantae</taxon>
        <taxon>Streptophyta</taxon>
        <taxon>Embryophyta</taxon>
        <taxon>Tracheophyta</taxon>
        <taxon>Spermatophyta</taxon>
        <taxon>Magnoliopsida</taxon>
        <taxon>eudicotyledons</taxon>
        <taxon>Gunneridae</taxon>
        <taxon>Pentapetalae</taxon>
        <taxon>rosids</taxon>
        <taxon>malvids</taxon>
        <taxon>Sapindales</taxon>
        <taxon>Meliaceae</taxon>
        <taxon>Melia</taxon>
    </lineage>
</organism>
<name>A0ACC1YZG4_MELAZ</name>